<evidence type="ECO:0000256" key="2">
    <source>
        <dbReference type="SAM" id="SignalP"/>
    </source>
</evidence>
<dbReference type="EMBL" id="QBML01000005">
    <property type="protein sequence ID" value="PZO43237.1"/>
    <property type="molecule type" value="Genomic_DNA"/>
</dbReference>
<evidence type="ECO:0000313" key="4">
    <source>
        <dbReference type="EMBL" id="PZO43237.1"/>
    </source>
</evidence>
<feature type="chain" id="PRO_5016051150" description="CHAT domain-containing protein" evidence="2">
    <location>
        <begin position="33"/>
        <end position="808"/>
    </location>
</feature>
<feature type="repeat" description="TPR" evidence="1">
    <location>
        <begin position="161"/>
        <end position="194"/>
    </location>
</feature>
<organism evidence="4 5">
    <name type="scientific">Pseudanabaena frigida</name>
    <dbReference type="NCBI Taxonomy" id="945775"/>
    <lineage>
        <taxon>Bacteria</taxon>
        <taxon>Bacillati</taxon>
        <taxon>Cyanobacteriota</taxon>
        <taxon>Cyanophyceae</taxon>
        <taxon>Pseudanabaenales</taxon>
        <taxon>Pseudanabaenaceae</taxon>
        <taxon>Pseudanabaena</taxon>
    </lineage>
</organism>
<protein>
    <recommendedName>
        <fullName evidence="3">CHAT domain-containing protein</fullName>
    </recommendedName>
</protein>
<keyword evidence="2" id="KW-0732">Signal</keyword>
<feature type="repeat" description="TPR" evidence="1">
    <location>
        <begin position="81"/>
        <end position="114"/>
    </location>
</feature>
<dbReference type="Pfam" id="PF13424">
    <property type="entry name" value="TPR_12"/>
    <property type="match status" value="2"/>
</dbReference>
<dbReference type="PANTHER" id="PTHR10098">
    <property type="entry name" value="RAPSYN-RELATED"/>
    <property type="match status" value="1"/>
</dbReference>
<feature type="repeat" description="TPR" evidence="1">
    <location>
        <begin position="241"/>
        <end position="274"/>
    </location>
</feature>
<gene>
    <name evidence="4" type="ORF">DCF19_04590</name>
</gene>
<dbReference type="InterPro" id="IPR024983">
    <property type="entry name" value="CHAT_dom"/>
</dbReference>
<sequence>MIHLFRLSLVCSLGLVPICPSACFLIPAIAQAQEDSRSLDADTLQKKASSLQQKGELKSALEIFQQVLKLRVARQDREGEAQTLNSLGSVYNDLGQYGSSLKFYQRSLAVSKEVNDRIGEGSILNNIGIVYRNLAQFSKALELYQQAIEIQKKSGDRYGIARTFNNIGLVYRSKKEWAEALRYYQQSLALIKELEKPAEEAIILNNIGFLYNKLGASPKAFESYQKSLAISQKLGDRKNESITLGNIGLVYSSLGQFDSALGYYQQALAISRQTGDRAGEAKLYQHIGFLLDERQQNALAIAYLKQSVNAYEEIRKDLNSLSRQEQKTFATNISPVYRRLADLLLQQDRVIEAQQVVDLLKVQELDDYLKNVRGNEQTAKGIDYQVLEIQMIALGKELYELQTLAKQGGLNPKQQERLTYLVDQEKESNRQFNAFLNSSEVQKIANDLKRSEQGQNINLQDLAKLQSELKQANAAILYPLVLDDRIELILLTPSAPPIHRLVQVNRADFNREISKFRSELQDTQLTEDYKPISQKFYGWLIAPLETELQQANIQTIIYAPDGQLRYVPLAALNDGKQWLIEKYRINNITALSLTDFKRQTASQPRILAAASTLAHKINVLGRSYSFGAIPATKIEVKNITSKIIGTTELIDSTFTKSATQDRIASNSIIHLATHGQFNSSGTADESFIIFGDGDNLTLSEIQTWTLKSLDLVVLSACQTGIGATLADGREILGLGYQFNNAGAKAVIASLWIVNDEGTQALMDIFYTNIKKGSTPAESLRQAQLTLIRGGKFPHPYFWSTFFLIGNGL</sequence>
<dbReference type="SUPFAM" id="SSF48452">
    <property type="entry name" value="TPR-like"/>
    <property type="match status" value="2"/>
</dbReference>
<dbReference type="AlphaFoldDB" id="A0A2W4WJ71"/>
<dbReference type="PROSITE" id="PS50005">
    <property type="entry name" value="TPR"/>
    <property type="match status" value="5"/>
</dbReference>
<evidence type="ECO:0000256" key="1">
    <source>
        <dbReference type="PROSITE-ProRule" id="PRU00339"/>
    </source>
</evidence>
<reference evidence="4 5" key="1">
    <citation type="submission" date="2018-04" db="EMBL/GenBank/DDBJ databases">
        <authorList>
            <person name="Go L.Y."/>
            <person name="Mitchell J.A."/>
        </authorList>
    </citation>
    <scope>NUCLEOTIDE SEQUENCE [LARGE SCALE GENOMIC DNA]</scope>
    <source>
        <strain evidence="4">ULC066bin1</strain>
    </source>
</reference>
<dbReference type="InterPro" id="IPR011990">
    <property type="entry name" value="TPR-like_helical_dom_sf"/>
</dbReference>
<proteinExistence type="predicted"/>
<name>A0A2W4WJ71_9CYAN</name>
<dbReference type="SMART" id="SM00028">
    <property type="entry name" value="TPR"/>
    <property type="match status" value="7"/>
</dbReference>
<evidence type="ECO:0000259" key="3">
    <source>
        <dbReference type="Pfam" id="PF12770"/>
    </source>
</evidence>
<dbReference type="Gene3D" id="1.25.40.10">
    <property type="entry name" value="Tetratricopeptide repeat domain"/>
    <property type="match status" value="1"/>
</dbReference>
<dbReference type="Proteomes" id="UP000249467">
    <property type="component" value="Unassembled WGS sequence"/>
</dbReference>
<feature type="repeat" description="TPR" evidence="1">
    <location>
        <begin position="121"/>
        <end position="154"/>
    </location>
</feature>
<accession>A0A2W4WJ71</accession>
<dbReference type="Pfam" id="PF12770">
    <property type="entry name" value="CHAT"/>
    <property type="match status" value="1"/>
</dbReference>
<reference evidence="4 5" key="2">
    <citation type="submission" date="2018-06" db="EMBL/GenBank/DDBJ databases">
        <title>Metagenomic assembly of (sub)arctic Cyanobacteria and their associated microbiome from non-axenic cultures.</title>
        <authorList>
            <person name="Baurain D."/>
        </authorList>
    </citation>
    <scope>NUCLEOTIDE SEQUENCE [LARGE SCALE GENOMIC DNA]</scope>
    <source>
        <strain evidence="4">ULC066bin1</strain>
    </source>
</reference>
<dbReference type="Pfam" id="PF13374">
    <property type="entry name" value="TPR_10"/>
    <property type="match status" value="1"/>
</dbReference>
<feature type="signal peptide" evidence="2">
    <location>
        <begin position="1"/>
        <end position="32"/>
    </location>
</feature>
<keyword evidence="1" id="KW-0802">TPR repeat</keyword>
<feature type="domain" description="CHAT" evidence="3">
    <location>
        <begin position="531"/>
        <end position="806"/>
    </location>
</feature>
<evidence type="ECO:0000313" key="5">
    <source>
        <dbReference type="Proteomes" id="UP000249467"/>
    </source>
</evidence>
<comment type="caution">
    <text evidence="4">The sequence shown here is derived from an EMBL/GenBank/DDBJ whole genome shotgun (WGS) entry which is preliminary data.</text>
</comment>
<dbReference type="InterPro" id="IPR019734">
    <property type="entry name" value="TPR_rpt"/>
</dbReference>
<feature type="repeat" description="TPR" evidence="1">
    <location>
        <begin position="201"/>
        <end position="234"/>
    </location>
</feature>